<comment type="similarity">
    <text evidence="2 15">In the C-terminal section; belongs to the peptidase M41 family.</text>
</comment>
<dbReference type="InterPro" id="IPR003960">
    <property type="entry name" value="ATPase_AAA_CS"/>
</dbReference>
<protein>
    <recommendedName>
        <fullName evidence="15">ATP-dependent zinc metalloprotease FtsH</fullName>
        <ecNumber evidence="15">3.4.24.-</ecNumber>
    </recommendedName>
</protein>
<dbReference type="InterPro" id="IPR000642">
    <property type="entry name" value="Peptidase_M41"/>
</dbReference>
<dbReference type="OrthoDB" id="9809379at2"/>
<dbReference type="PANTHER" id="PTHR23076">
    <property type="entry name" value="METALLOPROTEASE M41 FTSH"/>
    <property type="match status" value="1"/>
</dbReference>
<dbReference type="FunFam" id="1.20.58.760:FF:000001">
    <property type="entry name" value="ATP-dependent zinc metalloprotease FtsH"/>
    <property type="match status" value="1"/>
</dbReference>
<evidence type="ECO:0000256" key="9">
    <source>
        <dbReference type="ARBA" id="ARBA00022833"/>
    </source>
</evidence>
<keyword evidence="5 15" id="KW-0812">Transmembrane</keyword>
<dbReference type="GO" id="GO:0005524">
    <property type="term" value="F:ATP binding"/>
    <property type="evidence" value="ECO:0007669"/>
    <property type="project" value="UniProtKB-UniRule"/>
</dbReference>
<dbReference type="InterPro" id="IPR003959">
    <property type="entry name" value="ATPase_AAA_core"/>
</dbReference>
<evidence type="ECO:0000256" key="13">
    <source>
        <dbReference type="ARBA" id="ARBA00023136"/>
    </source>
</evidence>
<comment type="similarity">
    <text evidence="14 15">In the central section; belongs to the AAA ATPase family.</text>
</comment>
<evidence type="ECO:0000256" key="4">
    <source>
        <dbReference type="ARBA" id="ARBA00022670"/>
    </source>
</evidence>
<evidence type="ECO:0000256" key="15">
    <source>
        <dbReference type="HAMAP-Rule" id="MF_01458"/>
    </source>
</evidence>
<dbReference type="Gene3D" id="3.40.50.300">
    <property type="entry name" value="P-loop containing nucleotide triphosphate hydrolases"/>
    <property type="match status" value="1"/>
</dbReference>
<feature type="transmembrane region" description="Helical" evidence="15">
    <location>
        <begin position="7"/>
        <end position="24"/>
    </location>
</feature>
<keyword evidence="6 15" id="KW-0479">Metal-binding</keyword>
<feature type="binding site" evidence="15">
    <location>
        <position position="420"/>
    </location>
    <ligand>
        <name>Zn(2+)</name>
        <dbReference type="ChEBI" id="CHEBI:29105"/>
        <note>catalytic</note>
    </ligand>
</feature>
<dbReference type="NCBIfam" id="TIGR01241">
    <property type="entry name" value="FtsH_fam"/>
    <property type="match status" value="1"/>
</dbReference>
<dbReference type="RefSeq" id="WP_092693565.1">
    <property type="nucleotide sequence ID" value="NZ_CBDDGO010000004.1"/>
</dbReference>
<dbReference type="SUPFAM" id="SSF52540">
    <property type="entry name" value="P-loop containing nucleoside triphosphate hydrolases"/>
    <property type="match status" value="1"/>
</dbReference>
<evidence type="ECO:0000256" key="3">
    <source>
        <dbReference type="ARBA" id="ARBA00022475"/>
    </source>
</evidence>
<dbReference type="Pfam" id="PF00004">
    <property type="entry name" value="AAA"/>
    <property type="match status" value="1"/>
</dbReference>
<dbReference type="InterPro" id="IPR041569">
    <property type="entry name" value="AAA_lid_3"/>
</dbReference>
<comment type="subunit">
    <text evidence="15">Homohexamer.</text>
</comment>
<dbReference type="Pfam" id="PF17862">
    <property type="entry name" value="AAA_lid_3"/>
    <property type="match status" value="1"/>
</dbReference>
<evidence type="ECO:0000313" key="20">
    <source>
        <dbReference type="Proteomes" id="UP000198885"/>
    </source>
</evidence>
<dbReference type="GO" id="GO:0030163">
    <property type="term" value="P:protein catabolic process"/>
    <property type="evidence" value="ECO:0007669"/>
    <property type="project" value="UniProtKB-UniRule"/>
</dbReference>
<dbReference type="FunFam" id="1.10.8.60:FF:000001">
    <property type="entry name" value="ATP-dependent zinc metalloprotease FtsH"/>
    <property type="match status" value="1"/>
</dbReference>
<dbReference type="InterPro" id="IPR037219">
    <property type="entry name" value="Peptidase_M41-like"/>
</dbReference>
<feature type="domain" description="AAA+ ATPase" evidence="18">
    <location>
        <begin position="186"/>
        <end position="325"/>
    </location>
</feature>
<dbReference type="InterPro" id="IPR027417">
    <property type="entry name" value="P-loop_NTPase"/>
</dbReference>
<dbReference type="GO" id="GO:0004222">
    <property type="term" value="F:metalloendopeptidase activity"/>
    <property type="evidence" value="ECO:0007669"/>
    <property type="project" value="InterPro"/>
</dbReference>
<dbReference type="FunFam" id="3.40.50.300:FF:000001">
    <property type="entry name" value="ATP-dependent zinc metalloprotease FtsH"/>
    <property type="match status" value="1"/>
</dbReference>
<keyword evidence="4 15" id="KW-0645">Protease</keyword>
<dbReference type="HAMAP" id="MF_01458">
    <property type="entry name" value="FtsH"/>
    <property type="match status" value="1"/>
</dbReference>
<reference evidence="19 20" key="1">
    <citation type="submission" date="2016-10" db="EMBL/GenBank/DDBJ databases">
        <authorList>
            <person name="de Groot N.N."/>
        </authorList>
    </citation>
    <scope>NUCLEOTIDE SEQUENCE [LARGE SCALE GENOMIC DNA]</scope>
    <source>
        <strain evidence="19 20">DSM 23042</strain>
    </source>
</reference>
<feature type="active site" evidence="15">
    <location>
        <position position="417"/>
    </location>
</feature>
<keyword evidence="12 15" id="KW-0482">Metalloprotease</keyword>
<dbReference type="Proteomes" id="UP000198885">
    <property type="component" value="Unassembled WGS sequence"/>
</dbReference>
<dbReference type="GO" id="GO:0016887">
    <property type="term" value="F:ATP hydrolysis activity"/>
    <property type="evidence" value="ECO:0007669"/>
    <property type="project" value="UniProtKB-UniRule"/>
</dbReference>
<keyword evidence="7 15" id="KW-0547">Nucleotide-binding</keyword>
<evidence type="ECO:0000256" key="5">
    <source>
        <dbReference type="ARBA" id="ARBA00022692"/>
    </source>
</evidence>
<organism evidence="19 20">
    <name type="scientific">Tranquillimonas rosea</name>
    <dbReference type="NCBI Taxonomy" id="641238"/>
    <lineage>
        <taxon>Bacteria</taxon>
        <taxon>Pseudomonadati</taxon>
        <taxon>Pseudomonadota</taxon>
        <taxon>Alphaproteobacteria</taxon>
        <taxon>Rhodobacterales</taxon>
        <taxon>Roseobacteraceae</taxon>
        <taxon>Tranquillimonas</taxon>
    </lineage>
</organism>
<accession>A0A1H9UVV7</accession>
<proteinExistence type="inferred from homology"/>
<keyword evidence="8 15" id="KW-0378">Hydrolase</keyword>
<feature type="binding site" evidence="15">
    <location>
        <position position="494"/>
    </location>
    <ligand>
        <name>Zn(2+)</name>
        <dbReference type="ChEBI" id="CHEBI:29105"/>
        <note>catalytic</note>
    </ligand>
</feature>
<keyword evidence="13 15" id="KW-0472">Membrane</keyword>
<evidence type="ECO:0000259" key="18">
    <source>
        <dbReference type="SMART" id="SM00382"/>
    </source>
</evidence>
<keyword evidence="20" id="KW-1185">Reference proteome</keyword>
<dbReference type="InterPro" id="IPR005936">
    <property type="entry name" value="FtsH"/>
</dbReference>
<evidence type="ECO:0000256" key="16">
    <source>
        <dbReference type="RuleBase" id="RU003651"/>
    </source>
</evidence>
<evidence type="ECO:0000313" key="19">
    <source>
        <dbReference type="EMBL" id="SES13471.1"/>
    </source>
</evidence>
<dbReference type="Gene3D" id="1.20.58.760">
    <property type="entry name" value="Peptidase M41"/>
    <property type="match status" value="1"/>
</dbReference>
<evidence type="ECO:0000256" key="8">
    <source>
        <dbReference type="ARBA" id="ARBA00022801"/>
    </source>
</evidence>
<evidence type="ECO:0000256" key="12">
    <source>
        <dbReference type="ARBA" id="ARBA00023049"/>
    </source>
</evidence>
<feature type="compositionally biased region" description="Low complexity" evidence="17">
    <location>
        <begin position="607"/>
        <end position="620"/>
    </location>
</feature>
<keyword evidence="9 15" id="KW-0862">Zinc</keyword>
<dbReference type="CDD" id="cd19501">
    <property type="entry name" value="RecA-like_FtsH"/>
    <property type="match status" value="1"/>
</dbReference>
<evidence type="ECO:0000256" key="1">
    <source>
        <dbReference type="ARBA" id="ARBA00004370"/>
    </source>
</evidence>
<gene>
    <name evidence="15" type="primary">ftsH</name>
    <name evidence="19" type="ORF">SAMN04490244_10631</name>
</gene>
<dbReference type="SMART" id="SM00382">
    <property type="entry name" value="AAA"/>
    <property type="match status" value="1"/>
</dbReference>
<evidence type="ECO:0000256" key="17">
    <source>
        <dbReference type="SAM" id="MobiDB-lite"/>
    </source>
</evidence>
<keyword evidence="3 15" id="KW-1003">Cell membrane</keyword>
<dbReference type="Pfam" id="PF06480">
    <property type="entry name" value="FtsH_ext"/>
    <property type="match status" value="1"/>
</dbReference>
<dbReference type="GO" id="GO:0008270">
    <property type="term" value="F:zinc ion binding"/>
    <property type="evidence" value="ECO:0007669"/>
    <property type="project" value="UniProtKB-UniRule"/>
</dbReference>
<dbReference type="GO" id="GO:0005886">
    <property type="term" value="C:plasma membrane"/>
    <property type="evidence" value="ECO:0007669"/>
    <property type="project" value="UniProtKB-SubCell"/>
</dbReference>
<evidence type="ECO:0000256" key="10">
    <source>
        <dbReference type="ARBA" id="ARBA00022840"/>
    </source>
</evidence>
<dbReference type="PANTHER" id="PTHR23076:SF97">
    <property type="entry name" value="ATP-DEPENDENT ZINC METALLOPROTEASE YME1L1"/>
    <property type="match status" value="1"/>
</dbReference>
<dbReference type="SUPFAM" id="SSF140990">
    <property type="entry name" value="FtsH protease domain-like"/>
    <property type="match status" value="1"/>
</dbReference>
<name>A0A1H9UVV7_9RHOB</name>
<feature type="binding site" evidence="15">
    <location>
        <position position="416"/>
    </location>
    <ligand>
        <name>Zn(2+)</name>
        <dbReference type="ChEBI" id="CHEBI:29105"/>
        <note>catalytic</note>
    </ligand>
</feature>
<keyword evidence="10 15" id="KW-0067">ATP-binding</keyword>
<evidence type="ECO:0000256" key="6">
    <source>
        <dbReference type="ARBA" id="ARBA00022723"/>
    </source>
</evidence>
<evidence type="ECO:0000256" key="14">
    <source>
        <dbReference type="ARBA" id="ARBA00061570"/>
    </source>
</evidence>
<dbReference type="GO" id="GO:0006508">
    <property type="term" value="P:proteolysis"/>
    <property type="evidence" value="ECO:0007669"/>
    <property type="project" value="UniProtKB-KW"/>
</dbReference>
<dbReference type="InterPro" id="IPR003593">
    <property type="entry name" value="AAA+_ATPase"/>
</dbReference>
<feature type="region of interest" description="Disordered" evidence="17">
    <location>
        <begin position="593"/>
        <end position="638"/>
    </location>
</feature>
<dbReference type="Gene3D" id="3.30.720.210">
    <property type="match status" value="1"/>
</dbReference>
<comment type="subcellular location">
    <subcellularLocation>
        <location evidence="15">Cell membrane</location>
        <topology evidence="15">Multi-pass membrane protein</topology>
        <orientation evidence="15">Cytoplasmic side</orientation>
    </subcellularLocation>
    <subcellularLocation>
        <location evidence="1">Membrane</location>
    </subcellularLocation>
</comment>
<feature type="binding site" evidence="15">
    <location>
        <begin position="194"/>
        <end position="201"/>
    </location>
    <ligand>
        <name>ATP</name>
        <dbReference type="ChEBI" id="CHEBI:30616"/>
    </ligand>
</feature>
<dbReference type="InterPro" id="IPR011546">
    <property type="entry name" value="Pept_M41_FtsH_extracell"/>
</dbReference>
<comment type="function">
    <text evidence="15">Acts as a processive, ATP-dependent zinc metallopeptidase for both cytoplasmic and membrane proteins. Plays a role in the quality control of integral membrane proteins.</text>
</comment>
<dbReference type="PROSITE" id="PS00674">
    <property type="entry name" value="AAA"/>
    <property type="match status" value="1"/>
</dbReference>
<evidence type="ECO:0000256" key="7">
    <source>
        <dbReference type="ARBA" id="ARBA00022741"/>
    </source>
</evidence>
<keyword evidence="11 15" id="KW-1133">Transmembrane helix</keyword>
<dbReference type="AlphaFoldDB" id="A0A1H9UVV7"/>
<sequence length="638" mass="69341">MGNARNIAFWVVLFLLILALFNLFSGGGSSMSSRQISYSDFIERVQGGDVNSVTLDGERVLFRGADGNDYSTIRPEGTDITDRLLDQGVTVNARPQEQSGFTTVLMTFLPFLLLIGVWIYFMNRMQGGGRGGAMGFGKSKAKLLTEKHGRVTFDDVAGIDEAKDDLEEIVEFLRNPQKFSRLGGKIPKGALLVGPPGTGKTLLARAVAGEAGVPFFTISGSDFVEMFVGVGASRVRDMFEQAKKNAPCIVFIDEIDAVGRSRGAGYGGGNDEREQTLNQLLVEMDGFESNEGIIIVAATNRPDVLDPALLRPGRFDRQVQVPNPDIKGREKILGVHARKVPLGPDVDLRIIARGCPGFSGADLANLVNEAALMAARVGRRFVTMDDFENAKDKVMMGAERRSMVMTEDEKKLTAYHEAGHAIVGLNVPQHDPVHKATIIPRGRALGLVLSLPERDQLSVTYTKYKSKIAMAMGGKVAEELKFGKDNITSGAASDIQQVSKIARAMVTQFGFSEELGNVDYANEQQGYLGAMQGQSNVSPETQQKIDAEVRKIVDEGYETAKRILTEKNEDWERLAQGLLEYETLTGPEIMKVVNGEPLNRGDDNDDTPTGTTSSITSIPKTKGKQKPNDGGLEPEPST</sequence>
<dbReference type="EMBL" id="FOGU01000006">
    <property type="protein sequence ID" value="SES13471.1"/>
    <property type="molecule type" value="Genomic_DNA"/>
</dbReference>
<feature type="transmembrane region" description="Helical" evidence="15">
    <location>
        <begin position="101"/>
        <end position="121"/>
    </location>
</feature>
<evidence type="ECO:0000256" key="2">
    <source>
        <dbReference type="ARBA" id="ARBA00010044"/>
    </source>
</evidence>
<evidence type="ECO:0000256" key="11">
    <source>
        <dbReference type="ARBA" id="ARBA00022989"/>
    </source>
</evidence>
<dbReference type="EC" id="3.4.24.-" evidence="15"/>
<comment type="cofactor">
    <cofactor evidence="15">
        <name>Zn(2+)</name>
        <dbReference type="ChEBI" id="CHEBI:29105"/>
    </cofactor>
    <text evidence="15">Binds 1 zinc ion per subunit.</text>
</comment>
<dbReference type="STRING" id="641238.SAMN04490244_10631"/>
<dbReference type="Gene3D" id="1.10.8.60">
    <property type="match status" value="1"/>
</dbReference>
<dbReference type="Pfam" id="PF01434">
    <property type="entry name" value="Peptidase_M41"/>
    <property type="match status" value="1"/>
</dbReference>
<comment type="similarity">
    <text evidence="16">Belongs to the AAA ATPase family.</text>
</comment>
<dbReference type="GO" id="GO:0004176">
    <property type="term" value="F:ATP-dependent peptidase activity"/>
    <property type="evidence" value="ECO:0007669"/>
    <property type="project" value="InterPro"/>
</dbReference>